<feature type="region of interest" description="Disordered" evidence="19">
    <location>
        <begin position="1727"/>
        <end position="1765"/>
    </location>
</feature>
<feature type="compositionally biased region" description="Polar residues" evidence="19">
    <location>
        <begin position="2676"/>
        <end position="2697"/>
    </location>
</feature>
<dbReference type="InterPro" id="IPR043151">
    <property type="entry name" value="BAH_sf"/>
</dbReference>
<feature type="compositionally biased region" description="Basic and acidic residues" evidence="19">
    <location>
        <begin position="1120"/>
        <end position="1136"/>
    </location>
</feature>
<feature type="compositionally biased region" description="Polar residues" evidence="19">
    <location>
        <begin position="1076"/>
        <end position="1090"/>
    </location>
</feature>
<feature type="compositionally biased region" description="Basic residues" evidence="19">
    <location>
        <begin position="140"/>
        <end position="149"/>
    </location>
</feature>
<feature type="region of interest" description="Disordered" evidence="19">
    <location>
        <begin position="1"/>
        <end position="290"/>
    </location>
</feature>
<feature type="compositionally biased region" description="Polar residues" evidence="19">
    <location>
        <begin position="1324"/>
        <end position="1349"/>
    </location>
</feature>
<feature type="region of interest" description="Disordered" evidence="19">
    <location>
        <begin position="1397"/>
        <end position="1708"/>
    </location>
</feature>
<keyword evidence="6" id="KW-0808">Transferase</keyword>
<dbReference type="Pfam" id="PF01426">
    <property type="entry name" value="BAH"/>
    <property type="match status" value="1"/>
</dbReference>
<dbReference type="Gene3D" id="1.20.920.10">
    <property type="entry name" value="Bromodomain-like"/>
    <property type="match status" value="1"/>
</dbReference>
<dbReference type="InterPro" id="IPR019786">
    <property type="entry name" value="Zinc_finger_PHD-type_CS"/>
</dbReference>
<feature type="compositionally biased region" description="Basic and acidic residues" evidence="19">
    <location>
        <begin position="981"/>
        <end position="991"/>
    </location>
</feature>
<organism evidence="25 26">
    <name type="scientific">Branchiostoma floridae</name>
    <name type="common">Florida lancelet</name>
    <name type="synonym">Amphioxus</name>
    <dbReference type="NCBI Taxonomy" id="7739"/>
    <lineage>
        <taxon>Eukaryota</taxon>
        <taxon>Metazoa</taxon>
        <taxon>Chordata</taxon>
        <taxon>Cephalochordata</taxon>
        <taxon>Leptocardii</taxon>
        <taxon>Amphioxiformes</taxon>
        <taxon>Branchiostomatidae</taxon>
        <taxon>Branchiostoma</taxon>
    </lineage>
</organism>
<feature type="region of interest" description="Disordered" evidence="19">
    <location>
        <begin position="2094"/>
        <end position="2151"/>
    </location>
</feature>
<evidence type="ECO:0000256" key="17">
    <source>
        <dbReference type="ARBA" id="ARBA00023242"/>
    </source>
</evidence>
<dbReference type="GO" id="GO:0006355">
    <property type="term" value="P:regulation of DNA-templated transcription"/>
    <property type="evidence" value="ECO:0000318"/>
    <property type="project" value="GO_Central"/>
</dbReference>
<dbReference type="PROSITE" id="PS50868">
    <property type="entry name" value="POST_SET"/>
    <property type="match status" value="1"/>
</dbReference>
<keyword evidence="8" id="KW-0479">Metal-binding</keyword>
<feature type="compositionally biased region" description="Polar residues" evidence="19">
    <location>
        <begin position="1516"/>
        <end position="1534"/>
    </location>
</feature>
<dbReference type="Gene3D" id="2.170.270.10">
    <property type="entry name" value="SET domain"/>
    <property type="match status" value="1"/>
</dbReference>
<proteinExistence type="predicted"/>
<evidence type="ECO:0000313" key="26">
    <source>
        <dbReference type="RefSeq" id="XP_035666335.1"/>
    </source>
</evidence>
<accession>A0A9J7HX06</accession>
<dbReference type="InterPro" id="IPR036427">
    <property type="entry name" value="Bromodomain-like_sf"/>
</dbReference>
<dbReference type="GO" id="GO:0005654">
    <property type="term" value="C:nucleoplasm"/>
    <property type="evidence" value="ECO:0000318"/>
    <property type="project" value="GO_Central"/>
</dbReference>
<dbReference type="Pfam" id="PF00439">
    <property type="entry name" value="Bromodomain"/>
    <property type="match status" value="1"/>
</dbReference>
<dbReference type="GO" id="GO:0005694">
    <property type="term" value="C:chromosome"/>
    <property type="evidence" value="ECO:0007669"/>
    <property type="project" value="UniProtKB-SubCell"/>
</dbReference>
<feature type="compositionally biased region" description="Low complexity" evidence="19">
    <location>
        <begin position="2122"/>
        <end position="2138"/>
    </location>
</feature>
<dbReference type="CDD" id="cd05525">
    <property type="entry name" value="Bromo_ASH1"/>
    <property type="match status" value="1"/>
</dbReference>
<evidence type="ECO:0000256" key="11">
    <source>
        <dbReference type="ARBA" id="ARBA00022833"/>
    </source>
</evidence>
<dbReference type="InterPro" id="IPR011011">
    <property type="entry name" value="Znf_FYVE_PHD"/>
</dbReference>
<evidence type="ECO:0000259" key="22">
    <source>
        <dbReference type="PROSITE" id="PS50868"/>
    </source>
</evidence>
<feature type="domain" description="SET" evidence="21">
    <location>
        <begin position="1945"/>
        <end position="2061"/>
    </location>
</feature>
<feature type="compositionally biased region" description="Polar residues" evidence="19">
    <location>
        <begin position="1449"/>
        <end position="1466"/>
    </location>
</feature>
<feature type="compositionally biased region" description="Basic and acidic residues" evidence="19">
    <location>
        <begin position="51"/>
        <end position="73"/>
    </location>
</feature>
<keyword evidence="9" id="KW-0677">Repeat</keyword>
<dbReference type="OrthoDB" id="79252at2759"/>
<evidence type="ECO:0000256" key="16">
    <source>
        <dbReference type="ARBA" id="ARBA00023163"/>
    </source>
</evidence>
<feature type="compositionally biased region" description="Basic and acidic residues" evidence="19">
    <location>
        <begin position="954"/>
        <end position="964"/>
    </location>
</feature>
<keyword evidence="7" id="KW-0949">S-adenosyl-L-methionine</keyword>
<dbReference type="InterPro" id="IPR043320">
    <property type="entry name" value="Bromo_ASH1L"/>
</dbReference>
<feature type="domain" description="Post-SET" evidence="22">
    <location>
        <begin position="2069"/>
        <end position="2085"/>
    </location>
</feature>
<dbReference type="PROSITE" id="PS50280">
    <property type="entry name" value="SET"/>
    <property type="match status" value="1"/>
</dbReference>
<evidence type="ECO:0000256" key="2">
    <source>
        <dbReference type="ARBA" id="ARBA00004286"/>
    </source>
</evidence>
<dbReference type="PANTHER" id="PTHR46147">
    <property type="entry name" value="HISTONE-LYSINE N-METHYLTRANSFERASE ASH1"/>
    <property type="match status" value="1"/>
</dbReference>
<keyword evidence="25" id="KW-1185">Reference proteome</keyword>
<feature type="compositionally biased region" description="Low complexity" evidence="19">
    <location>
        <begin position="2707"/>
        <end position="2720"/>
    </location>
</feature>
<dbReference type="PROSITE" id="PS51215">
    <property type="entry name" value="AWS"/>
    <property type="match status" value="1"/>
</dbReference>
<dbReference type="PROSITE" id="PS50014">
    <property type="entry name" value="BROMODOMAIN_2"/>
    <property type="match status" value="1"/>
</dbReference>
<dbReference type="InterPro" id="IPR046341">
    <property type="entry name" value="SET_dom_sf"/>
</dbReference>
<dbReference type="CDD" id="cd19174">
    <property type="entry name" value="SET_ASH1L"/>
    <property type="match status" value="1"/>
</dbReference>
<feature type="region of interest" description="Disordered" evidence="19">
    <location>
        <begin position="1796"/>
        <end position="1819"/>
    </location>
</feature>
<dbReference type="SMART" id="SM00508">
    <property type="entry name" value="PostSET"/>
    <property type="match status" value="1"/>
</dbReference>
<protein>
    <submittedName>
        <fullName evidence="26">Histone-lysine N-methyltransferase ASH1L-like isoform X1</fullName>
    </submittedName>
</protein>
<feature type="compositionally biased region" description="Basic residues" evidence="19">
    <location>
        <begin position="862"/>
        <end position="872"/>
    </location>
</feature>
<keyword evidence="11" id="KW-0862">Zinc</keyword>
<dbReference type="SUPFAM" id="SSF57903">
    <property type="entry name" value="FYVE/PHD zinc finger"/>
    <property type="match status" value="1"/>
</dbReference>
<dbReference type="Pfam" id="PF00856">
    <property type="entry name" value="SET"/>
    <property type="match status" value="1"/>
</dbReference>
<evidence type="ECO:0000256" key="9">
    <source>
        <dbReference type="ARBA" id="ARBA00022737"/>
    </source>
</evidence>
<dbReference type="FunFam" id="1.20.920.10:FF:000025">
    <property type="entry name" value="Histone-lysine N-methyltransferase"/>
    <property type="match status" value="1"/>
</dbReference>
<dbReference type="GeneID" id="118409424"/>
<dbReference type="RefSeq" id="XP_035666335.1">
    <property type="nucleotide sequence ID" value="XM_035810442.1"/>
</dbReference>
<dbReference type="SMART" id="SM00297">
    <property type="entry name" value="BROMO"/>
    <property type="match status" value="1"/>
</dbReference>
<evidence type="ECO:0000256" key="15">
    <source>
        <dbReference type="ARBA" id="ARBA00023159"/>
    </source>
</evidence>
<feature type="compositionally biased region" description="Basic and acidic residues" evidence="19">
    <location>
        <begin position="626"/>
        <end position="635"/>
    </location>
</feature>
<evidence type="ECO:0000256" key="13">
    <source>
        <dbReference type="ARBA" id="ARBA00023015"/>
    </source>
</evidence>
<sequence length="2777" mass="308363">MEQREALFPMAANVGETAEECSHELPVEEENGSETSSNASSSSLNSSSTDGSEHDNDGGEPHGMREFSIKETNFEQGQLKLKLQTKRVTKPPKNLENYVCRPSIKITIKPAHSNKKAACHEQPPSDADKTPEKQDPASRKQNRPRKTRGTKQGPGEGSGMQSTATSNGDDQAGAVKMHSDQVSAPPPEYDPPANGFADCAEKQPLSSLELLGADCDGGGEHGNNDSDGENGDGGSESTQDSGIDQGVSPECPLSAGNGDSGVEEHGEAVGSVETVQLETGRTREEGQEDYTEMTHHAEAVELNADIINNGFHSEAYAATMSESGEEVTVSAIEALAEQEVSMGDVAGSIARREAPSAEAPETDGEQNLTSDEVEMLPDRENSHAEEGTPMLAESEGGPPSVPIPIETDTVVEIASEVVLEPSPDVDTGGALTDTRFGYSSYAHNFGEDAVVDKVSEVASGATTPDDENMSVSEKRKKETQGSSVVQLKAAIAPQAKTSPETNPGLKVKPPKANNRSRKKSEATKSVSQVSSRSASRTSARTSSRRQNSGKSGKEAKAIEKEAKPTAKDAKSAPKDAKSTSKDCKSQAKDPKSVSKDSKSKDAKVVSKDASAVCKDLKSNTPADESNEVKTNDKIESVMPSKQDEDTADQEINSETSKSKRKGLKATTVKGKAGRLSSSRSRPRKAVDSKLPVSPSKSKEETKSLSVHSEDRTSSKQQDSRSPKKRKNSSVPKPDETHTTSSSLSPEPNLISKESPSADLSPPSLQLSVPDKQRRKPRKQNVVGVKSRPKKQKECHKKEPAKANKAKALERRQGKPRKSKKDEAKYTLPELLPQETVSKDLSDNSLSTSQAAEKIPSQEVVKPRTRCSPKKQKVATESVSVTGNVPSGATDAPKDDNKEKNGKKKEKHFDSQEVSPAVSQPNNSAMEPDIAKSQDDVPTPKETCSPSRRSRRKSPKEEGKKAIKETKRKSMGTIVIKPSPARKQEEAKETAVSKDAPPSLEPEPSVLSLHRGDNSTDNELPKLTESFPIKTDRRLNKRDVGSLKGKPGRPRKKRVPDLESPPVLTPEVILEGKTEETPSPISDLSTQTTNDDCMLSDSGIGTDNSTSDKERNKNDKKRKSKDVDDSKTQATMEENKKEKHKRKHKPKVLQEEPGLDRLKKHKKRVKKKHIRGRERNIVDPVFLTQMDEVIDLVHELRISPTQPQYIPGNASLGSVLPICPLPTIFRLDFNRVLKAKHKHGKAKRIKRLKLPKGKPGRPKKNKMKSSPEKGDNSVTPTSATSASPSSECLEPVQSTSTDKTTKGRPRRKPKNLSVTAAVDERAVRGQQTRKGQQSAEVHNQPDLTTADSVQDSIEECIRKISGTEDMAMNKSEQNAHGSSLENTAVDTMTAAIEACIGSGTKAKPGRRKKVEKEVPGNDVPAEDADKPKARAKVSRVSSRKSIARDHVSNENENSTPIQTESTETVPTTELVPCSKLDTSQTVPSVQETRKAGKGKRTRPAEETMPIKKRRGKMMSISGVTSSLALPETPSQSSSVVEDVLNPPSPPREQTMVTHDGLQRRLPRTFLHKPLVTKSHQVDQASKILKRAKMQAVKVPKPVRRPGRPRKRPPSPDPEPDASADVTKDQDEDQSVHFDHDERTLPTQSDIDTYMETIEAVVAEASKSDSLNTTGRAEPKRKREASISPRKRRKSAGPQEEPPEPAPSSVTQPYIHTRSGKRDALVQPQLTVSAAAPSNQSESSPTEEKKETPAAAVVVEGVKKKRRDPHEPRKKYIKAGLFSDYFKVDPIMCRVVSLGKGRLDDSPAGTDSGPKRQKNGMTKKEKLEYEPSKFEYGLLPAPIHVGKYLRQKRIDFQMPYDIWWQYKHNKLIPKIDERTKYKKIRSNIFVDVKPLSGCEPVVCTCVRPAQADKACQEDCLNRMSFMECSPNTCPYADQCANQRIQRHEWDPGLERIVTKDRGYGVRSKTPIPQGNFILEYVGEVVSEQEFRRRTVEIYHDHNHHYCLNLHSGAVIDGYKYGCEGRFVNHSCEPNCEMQKWSVNGVYRIGLFALRDIPAGEELTYDYNFHAFNMEKQQICKCGSAKCRGFIGGKNQRFNGALNNKPVAKNSGAKTRKSKTRLKKREQHSQQQSQGAQQQHPTPQHHLPRFGEPPQVIYKSCPHTIKPLSARERNLVQKHKMFLLRNWERVRNTNEAMKKKSSQETKSASTAVGGAYIPKTGREKPFQDVFMTQFTALKTSRSVRTRRLAAAEENSEVTRTARLAQVLKDIYNTVVNHKDTKGQALAAPLMILPNRKRNSEYYSMIPDPLDLTTIENKIMTGKYKTMDDFEANMQQVFRNAEIISAYASQVCMENKKFHGKKSPIGKDVCRLRKVYTTARSDASRQLEEILGEVSGEPDTTEMVEETVRDPEKDESDDDIIRCICGIFKDEGLMIQCEKCMVWQHCDCMRTTDDVEHYLCEECDPRQVDREVPMVPQPPYANRGCTYYLTLLRDDLLVRQGDCVYLMRDQSQRRSVDGKSVRTSYRLLSNISPDKLDVFRVEKLWKNEKSERFAFGHHYFRPHETHHAPSRKFFPNELFRVPLYEIIPLEAVVGLCCVMDLKTFCKGRPKTVKEQDVYVCDYRLDRTAHLFYKTTKTKYPICTKPYAFDHFEKRLVPKRTYTPHHVPEHYKKTGGRPYWKSNRQDGSSETSSTMGDSIDQASTSGLEEPVISDNISPSSSAEEAPISSEPHKTKQRPKQKERLNNVLLKLLAKLPGKHKPVDVSYLLEEGAGKRQRKKTTLVDCW</sequence>
<dbReference type="PROSITE" id="PS01359">
    <property type="entry name" value="ZF_PHD_1"/>
    <property type="match status" value="1"/>
</dbReference>
<dbReference type="Gene3D" id="2.30.30.490">
    <property type="match status" value="1"/>
</dbReference>
<evidence type="ECO:0000259" key="20">
    <source>
        <dbReference type="PROSITE" id="PS50014"/>
    </source>
</evidence>
<dbReference type="Gene3D" id="3.30.40.10">
    <property type="entry name" value="Zinc/RING finger domain, C3HC4 (zinc finger)"/>
    <property type="match status" value="1"/>
</dbReference>
<keyword evidence="4" id="KW-0597">Phosphoprotein</keyword>
<dbReference type="InterPro" id="IPR001965">
    <property type="entry name" value="Znf_PHD"/>
</dbReference>
<feature type="compositionally biased region" description="Basic and acidic residues" evidence="19">
    <location>
        <begin position="551"/>
        <end position="606"/>
    </location>
</feature>
<feature type="compositionally biased region" description="Basic and acidic residues" evidence="19">
    <location>
        <begin position="1620"/>
        <end position="1638"/>
    </location>
</feature>
<dbReference type="PANTHER" id="PTHR46147:SF3">
    <property type="entry name" value="HISTONE-LYSINE N-METHYLTRANSFERASE ASH1"/>
    <property type="match status" value="1"/>
</dbReference>
<feature type="compositionally biased region" description="Low complexity" evidence="19">
    <location>
        <begin position="33"/>
        <end position="50"/>
    </location>
</feature>
<feature type="region of interest" description="Disordered" evidence="19">
    <location>
        <begin position="2654"/>
        <end position="2735"/>
    </location>
</feature>
<feature type="compositionally biased region" description="Basic and acidic residues" evidence="19">
    <location>
        <begin position="376"/>
        <end position="386"/>
    </location>
</feature>
<dbReference type="GO" id="GO:0008270">
    <property type="term" value="F:zinc ion binding"/>
    <property type="evidence" value="ECO:0007669"/>
    <property type="project" value="UniProtKB-KW"/>
</dbReference>
<feature type="compositionally biased region" description="Polar residues" evidence="19">
    <location>
        <begin position="1475"/>
        <end position="1485"/>
    </location>
</feature>
<feature type="compositionally biased region" description="Basic residues" evidence="19">
    <location>
        <begin position="1595"/>
        <end position="1607"/>
    </location>
</feature>
<dbReference type="SMART" id="SM00317">
    <property type="entry name" value="SET"/>
    <property type="match status" value="1"/>
</dbReference>
<feature type="compositionally biased region" description="Basic and acidic residues" evidence="19">
    <location>
        <begin position="1009"/>
        <end position="1021"/>
    </location>
</feature>
<gene>
    <name evidence="26" type="primary">LOC118409424</name>
</gene>
<dbReference type="GO" id="GO:0003682">
    <property type="term" value="F:chromatin binding"/>
    <property type="evidence" value="ECO:0007669"/>
    <property type="project" value="InterPro"/>
</dbReference>
<dbReference type="InterPro" id="IPR001487">
    <property type="entry name" value="Bromodomain"/>
</dbReference>
<keyword evidence="10" id="KW-0863">Zinc-finger</keyword>
<comment type="subcellular location">
    <subcellularLocation>
        <location evidence="2">Chromosome</location>
    </subcellularLocation>
    <subcellularLocation>
        <location evidence="1">Nucleus</location>
    </subcellularLocation>
</comment>
<dbReference type="SUPFAM" id="SSF47370">
    <property type="entry name" value="Bromodomain"/>
    <property type="match status" value="1"/>
</dbReference>
<feature type="domain" description="AWS" evidence="24">
    <location>
        <begin position="1892"/>
        <end position="1942"/>
    </location>
</feature>
<evidence type="ECO:0000256" key="18">
    <source>
        <dbReference type="PROSITE-ProRule" id="PRU00035"/>
    </source>
</evidence>
<keyword evidence="15" id="KW-0010">Activator</keyword>
<dbReference type="Proteomes" id="UP000001554">
    <property type="component" value="Chromosome 2"/>
</dbReference>
<evidence type="ECO:0000256" key="10">
    <source>
        <dbReference type="ARBA" id="ARBA00022771"/>
    </source>
</evidence>
<keyword evidence="13" id="KW-0805">Transcription regulation</keyword>
<keyword evidence="16" id="KW-0804">Transcription</keyword>
<dbReference type="GO" id="GO:0032259">
    <property type="term" value="P:methylation"/>
    <property type="evidence" value="ECO:0007669"/>
    <property type="project" value="UniProtKB-KW"/>
</dbReference>
<feature type="compositionally biased region" description="Basic residues" evidence="19">
    <location>
        <begin position="1235"/>
        <end position="1262"/>
    </location>
</feature>
<dbReference type="InterPro" id="IPR003616">
    <property type="entry name" value="Post-SET_dom"/>
</dbReference>
<dbReference type="SMART" id="SM00439">
    <property type="entry name" value="BAH"/>
    <property type="match status" value="1"/>
</dbReference>
<feature type="compositionally biased region" description="Basic residues" evidence="19">
    <location>
        <begin position="1673"/>
        <end position="1689"/>
    </location>
</feature>
<evidence type="ECO:0000259" key="23">
    <source>
        <dbReference type="PROSITE" id="PS51038"/>
    </source>
</evidence>
<dbReference type="FunFam" id="2.170.270.10:FF:000011">
    <property type="entry name" value="Histone-lysine N-methyltransferase"/>
    <property type="match status" value="1"/>
</dbReference>
<feature type="compositionally biased region" description="Low complexity" evidence="19">
    <location>
        <begin position="1274"/>
        <end position="1285"/>
    </location>
</feature>
<evidence type="ECO:0000259" key="24">
    <source>
        <dbReference type="PROSITE" id="PS51215"/>
    </source>
</evidence>
<dbReference type="InterPro" id="IPR001214">
    <property type="entry name" value="SET_dom"/>
</dbReference>
<keyword evidence="17" id="KW-0539">Nucleus</keyword>
<evidence type="ECO:0000256" key="12">
    <source>
        <dbReference type="ARBA" id="ARBA00022853"/>
    </source>
</evidence>
<feature type="region of interest" description="Disordered" evidence="19">
    <location>
        <begin position="347"/>
        <end position="408"/>
    </location>
</feature>
<feature type="compositionally biased region" description="Basic residues" evidence="19">
    <location>
        <begin position="1137"/>
        <end position="1146"/>
    </location>
</feature>
<reference evidence="25" key="1">
    <citation type="journal article" date="2020" name="Nat. Ecol. Evol.">
        <title>Deeply conserved synteny resolves early events in vertebrate evolution.</title>
        <authorList>
            <person name="Simakov O."/>
            <person name="Marletaz F."/>
            <person name="Yue J.X."/>
            <person name="O'Connell B."/>
            <person name="Jenkins J."/>
            <person name="Brandt A."/>
            <person name="Calef R."/>
            <person name="Tung C.H."/>
            <person name="Huang T.K."/>
            <person name="Schmutz J."/>
            <person name="Satoh N."/>
            <person name="Yu J.K."/>
            <person name="Putnam N.H."/>
            <person name="Green R.E."/>
            <person name="Rokhsar D.S."/>
        </authorList>
    </citation>
    <scope>NUCLEOTIDE SEQUENCE [LARGE SCALE GENOMIC DNA]</scope>
    <source>
        <strain evidence="25">S238N-H82</strain>
    </source>
</reference>
<feature type="compositionally biased region" description="Polar residues" evidence="19">
    <location>
        <begin position="911"/>
        <end position="924"/>
    </location>
</feature>
<feature type="region of interest" description="Disordered" evidence="19">
    <location>
        <begin position="2188"/>
        <end position="2209"/>
    </location>
</feature>
<dbReference type="InterPro" id="IPR043319">
    <property type="entry name" value="PHD_ASH1L"/>
</dbReference>
<evidence type="ECO:0000256" key="6">
    <source>
        <dbReference type="ARBA" id="ARBA00022679"/>
    </source>
</evidence>
<evidence type="ECO:0000313" key="25">
    <source>
        <dbReference type="Proteomes" id="UP000001554"/>
    </source>
</evidence>
<evidence type="ECO:0000256" key="19">
    <source>
        <dbReference type="SAM" id="MobiDB-lite"/>
    </source>
</evidence>
<dbReference type="InterPro" id="IPR006560">
    <property type="entry name" value="AWS_dom"/>
</dbReference>
<feature type="domain" description="Bromo" evidence="20">
    <location>
        <begin position="2274"/>
        <end position="2344"/>
    </location>
</feature>
<feature type="region of interest" description="Disordered" evidence="19">
    <location>
        <begin position="417"/>
        <end position="436"/>
    </location>
</feature>
<feature type="compositionally biased region" description="Low complexity" evidence="19">
    <location>
        <begin position="525"/>
        <end position="546"/>
    </location>
</feature>
<feature type="compositionally biased region" description="Basic and acidic residues" evidence="19">
    <location>
        <begin position="928"/>
        <end position="938"/>
    </location>
</feature>
<dbReference type="InterPro" id="IPR001025">
    <property type="entry name" value="BAH_dom"/>
</dbReference>
<dbReference type="SMART" id="SM00570">
    <property type="entry name" value="AWS"/>
    <property type="match status" value="1"/>
</dbReference>
<dbReference type="PROSITE" id="PS51038">
    <property type="entry name" value="BAH"/>
    <property type="match status" value="1"/>
</dbReference>
<evidence type="ECO:0000256" key="5">
    <source>
        <dbReference type="ARBA" id="ARBA00022603"/>
    </source>
</evidence>
<keyword evidence="5" id="KW-0489">Methyltransferase</keyword>
<feature type="domain" description="BAH" evidence="23">
    <location>
        <begin position="2488"/>
        <end position="2627"/>
    </location>
</feature>
<dbReference type="CDD" id="cd15548">
    <property type="entry name" value="PHD_ASH1L"/>
    <property type="match status" value="1"/>
</dbReference>
<dbReference type="InterPro" id="IPR013083">
    <property type="entry name" value="Znf_RING/FYVE/PHD"/>
</dbReference>
<evidence type="ECO:0000256" key="4">
    <source>
        <dbReference type="ARBA" id="ARBA00022553"/>
    </source>
</evidence>
<name>A0A9J7HX06_BRAFL</name>
<dbReference type="Pfam" id="PF17907">
    <property type="entry name" value="AWS"/>
    <property type="match status" value="1"/>
</dbReference>
<evidence type="ECO:0000256" key="14">
    <source>
        <dbReference type="ARBA" id="ARBA00023117"/>
    </source>
</evidence>
<keyword evidence="14 18" id="KW-0103">Bromodomain</keyword>
<feature type="compositionally biased region" description="Basic residues" evidence="19">
    <location>
        <begin position="2107"/>
        <end position="2119"/>
    </location>
</feature>
<feature type="compositionally biased region" description="Basic and acidic residues" evidence="19">
    <location>
        <begin position="696"/>
        <end position="721"/>
    </location>
</feature>
<dbReference type="SUPFAM" id="SSF82199">
    <property type="entry name" value="SET domain"/>
    <property type="match status" value="1"/>
</dbReference>
<dbReference type="Pfam" id="PF20826">
    <property type="entry name" value="PHD_5"/>
    <property type="match status" value="1"/>
</dbReference>
<dbReference type="GO" id="GO:0042800">
    <property type="term" value="F:histone H3K4 methyltransferase activity"/>
    <property type="evidence" value="ECO:0000318"/>
    <property type="project" value="GO_Central"/>
</dbReference>
<feature type="compositionally biased region" description="Basic and acidic residues" evidence="19">
    <location>
        <begin position="1029"/>
        <end position="1040"/>
    </location>
</feature>
<evidence type="ECO:0000256" key="8">
    <source>
        <dbReference type="ARBA" id="ARBA00022723"/>
    </source>
</evidence>
<keyword evidence="3" id="KW-0158">Chromosome</keyword>
<keyword evidence="12" id="KW-0156">Chromatin regulator</keyword>
<dbReference type="KEGG" id="bfo:118409424"/>
<feature type="compositionally biased region" description="Basic and acidic residues" evidence="19">
    <location>
        <begin position="126"/>
        <end position="138"/>
    </location>
</feature>
<evidence type="ECO:0000256" key="7">
    <source>
        <dbReference type="ARBA" id="ARBA00022691"/>
    </source>
</evidence>
<feature type="region of interest" description="Disordered" evidence="19">
    <location>
        <begin position="1235"/>
        <end position="1349"/>
    </location>
</feature>
<feature type="compositionally biased region" description="Polar residues" evidence="19">
    <location>
        <begin position="874"/>
        <end position="886"/>
    </location>
</feature>
<feature type="compositionally biased region" description="Basic and acidic residues" evidence="19">
    <location>
        <begin position="795"/>
        <end position="812"/>
    </location>
</feature>
<evidence type="ECO:0000256" key="1">
    <source>
        <dbReference type="ARBA" id="ARBA00004123"/>
    </source>
</evidence>
<evidence type="ECO:0000256" key="3">
    <source>
        <dbReference type="ARBA" id="ARBA00022454"/>
    </source>
</evidence>
<feature type="compositionally biased region" description="Polar residues" evidence="19">
    <location>
        <begin position="159"/>
        <end position="169"/>
    </location>
</feature>
<dbReference type="FunFam" id="3.30.40.10:FF:000113">
    <property type="entry name" value="Histone-lysine N-methyltransferase"/>
    <property type="match status" value="1"/>
</dbReference>
<dbReference type="CDD" id="cd04717">
    <property type="entry name" value="BAH_polybromo"/>
    <property type="match status" value="1"/>
</dbReference>
<dbReference type="SMART" id="SM00249">
    <property type="entry name" value="PHD"/>
    <property type="match status" value="1"/>
</dbReference>
<feature type="region of interest" description="Disordered" evidence="19">
    <location>
        <begin position="456"/>
        <end position="1148"/>
    </location>
</feature>
<reference evidence="26" key="2">
    <citation type="submission" date="2025-08" db="UniProtKB">
        <authorList>
            <consortium name="RefSeq"/>
        </authorList>
    </citation>
    <scope>IDENTIFICATION</scope>
    <source>
        <strain evidence="26">S238N-H82</strain>
        <tissue evidence="26">Testes</tissue>
    </source>
</reference>
<evidence type="ECO:0000259" key="21">
    <source>
        <dbReference type="PROSITE" id="PS50280"/>
    </source>
</evidence>